<dbReference type="SMART" id="SM00028">
    <property type="entry name" value="TPR"/>
    <property type="match status" value="2"/>
</dbReference>
<name>F2JT38_CELLD</name>
<dbReference type="InterPro" id="IPR011990">
    <property type="entry name" value="TPR-like_helical_dom_sf"/>
</dbReference>
<dbReference type="SUPFAM" id="SSF48452">
    <property type="entry name" value="TPR-like"/>
    <property type="match status" value="1"/>
</dbReference>
<dbReference type="Pfam" id="PF00884">
    <property type="entry name" value="Sulfatase"/>
    <property type="match status" value="1"/>
</dbReference>
<dbReference type="Gene3D" id="3.40.720.10">
    <property type="entry name" value="Alkaline Phosphatase, subunit A"/>
    <property type="match status" value="1"/>
</dbReference>
<dbReference type="STRING" id="642492.Clole_3574"/>
<gene>
    <name evidence="3" type="ordered locus">Clole_3574</name>
</gene>
<protein>
    <submittedName>
        <fullName evidence="3">Sulfatase</fullName>
    </submittedName>
</protein>
<accession>F2JT38</accession>
<dbReference type="HOGENOM" id="CLU_407539_0_0_9"/>
<dbReference type="eggNOG" id="COG3119">
    <property type="taxonomic scope" value="Bacteria"/>
</dbReference>
<dbReference type="GO" id="GO:0004065">
    <property type="term" value="F:arylsulfatase activity"/>
    <property type="evidence" value="ECO:0007669"/>
    <property type="project" value="TreeGrafter"/>
</dbReference>
<proteinExistence type="inferred from homology"/>
<dbReference type="RefSeq" id="WP_013658533.1">
    <property type="nucleotide sequence ID" value="NC_015275.1"/>
</dbReference>
<dbReference type="KEGG" id="cle:Clole_3574"/>
<dbReference type="InterPro" id="IPR050738">
    <property type="entry name" value="Sulfatase"/>
</dbReference>
<dbReference type="PANTHER" id="PTHR42693">
    <property type="entry name" value="ARYLSULFATASE FAMILY MEMBER"/>
    <property type="match status" value="1"/>
</dbReference>
<dbReference type="SUPFAM" id="SSF53649">
    <property type="entry name" value="Alkaline phosphatase-like"/>
    <property type="match status" value="1"/>
</dbReference>
<evidence type="ECO:0000313" key="3">
    <source>
        <dbReference type="EMBL" id="ADZ85257.1"/>
    </source>
</evidence>
<sequence length="683" mass="79719">MIEYQYKIIKDSIQQLIQEGRFDEAKVAIREVKSIFQYDPDFYVIEANLYYLKGSYGLAKAVGNRGLELNVNHVGLLYCMWRICFERGEYEEALKYYIRAIFIQELSKEEKIEMSIENAVDQICSQIEAKTQTAESKSNEYKNILEIVKEAKESFISSNYTFFPKKNYNEESFFGDWVEHAGKSYFVGYYNYEDRIKVKDIESLRFMTKCEIFKASKAKEFYGGTPNKHTILPIAYLQEDTTIEIIEINTGNIYELSSERVLQYQYYKVSGEYRLISNNDIVVGDPILLEKDTTKKDLVLSIFIDGLSYSFLELEGIEQLMPNTANYFKNGCIFTNNYTTGDWTLPCAASLCTGLYTTNHGVFHPKMQVTLPENQPSLFELFKTAGYTTAKIDGVYRVTPTYGYIRGIDRTIYQPSHINMDGKDVVIEAIKHIETFKDTNQYLWLGFMDIHDAGSEEHRSILQQTQMGLEFRKYLKEEKKKSVYESYSETRIARYRESIKELDLYLGILFHYIETHFEEDNVIVSLMSDHGQAYLVKEEDCLLQEERTRVPMLFKGYKKGICEEYTEITDYLPILLDAAQIKDPLSKERDGSLPRFCGGAERGYSYAEEIYPGNPYEAFIRTKDYDVSFITKERVLQDGRIPFNINYVMTIKDKKGAIIEDEGIYEHFYNIIKEHVKKNRLYE</sequence>
<reference evidence="3 4" key="1">
    <citation type="journal article" date="2011" name="J. Bacteriol.">
        <title>Complete genome sequence of the cellulose-degrading bacterium Cellulosilyticum lentocellum.</title>
        <authorList>
            <consortium name="US DOE Joint Genome Institute"/>
            <person name="Miller D.A."/>
            <person name="Suen G."/>
            <person name="Bruce D."/>
            <person name="Copeland A."/>
            <person name="Cheng J.F."/>
            <person name="Detter C."/>
            <person name="Goodwin L.A."/>
            <person name="Han C.S."/>
            <person name="Hauser L.J."/>
            <person name="Land M.L."/>
            <person name="Lapidus A."/>
            <person name="Lucas S."/>
            <person name="Meincke L."/>
            <person name="Pitluck S."/>
            <person name="Tapia R."/>
            <person name="Teshima H."/>
            <person name="Woyke T."/>
            <person name="Fox B.G."/>
            <person name="Angert E.R."/>
            <person name="Currie C.R."/>
        </authorList>
    </citation>
    <scope>NUCLEOTIDE SEQUENCE [LARGE SCALE GENOMIC DNA]</scope>
    <source>
        <strain evidence="4">ATCC 49066 / DSM 5427 / NCIMB 11756 / RHM5</strain>
    </source>
</reference>
<keyword evidence="4" id="KW-1185">Reference proteome</keyword>
<organism evidence="3 4">
    <name type="scientific">Cellulosilyticum lentocellum (strain ATCC 49066 / DSM 5427 / NCIMB 11756 / RHM5)</name>
    <name type="common">Clostridium lentocellum</name>
    <dbReference type="NCBI Taxonomy" id="642492"/>
    <lineage>
        <taxon>Bacteria</taxon>
        <taxon>Bacillati</taxon>
        <taxon>Bacillota</taxon>
        <taxon>Clostridia</taxon>
        <taxon>Lachnospirales</taxon>
        <taxon>Cellulosilyticaceae</taxon>
        <taxon>Cellulosilyticum</taxon>
    </lineage>
</organism>
<dbReference type="InterPro" id="IPR019734">
    <property type="entry name" value="TPR_rpt"/>
</dbReference>
<dbReference type="Gene3D" id="1.25.40.10">
    <property type="entry name" value="Tetratricopeptide repeat domain"/>
    <property type="match status" value="1"/>
</dbReference>
<evidence type="ECO:0000259" key="2">
    <source>
        <dbReference type="Pfam" id="PF00884"/>
    </source>
</evidence>
<comment type="similarity">
    <text evidence="1">Belongs to the sulfatase family.</text>
</comment>
<dbReference type="InterPro" id="IPR000917">
    <property type="entry name" value="Sulfatase_N"/>
</dbReference>
<dbReference type="EMBL" id="CP002582">
    <property type="protein sequence ID" value="ADZ85257.1"/>
    <property type="molecule type" value="Genomic_DNA"/>
</dbReference>
<dbReference type="Proteomes" id="UP000008467">
    <property type="component" value="Chromosome"/>
</dbReference>
<dbReference type="AlphaFoldDB" id="F2JT38"/>
<dbReference type="InterPro" id="IPR017850">
    <property type="entry name" value="Alkaline_phosphatase_core_sf"/>
</dbReference>
<feature type="domain" description="Sulfatase N-terminal" evidence="2">
    <location>
        <begin position="299"/>
        <end position="580"/>
    </location>
</feature>
<dbReference type="PANTHER" id="PTHR42693:SF33">
    <property type="entry name" value="ARYLSULFATASE"/>
    <property type="match status" value="1"/>
</dbReference>
<evidence type="ECO:0000313" key="4">
    <source>
        <dbReference type="Proteomes" id="UP000008467"/>
    </source>
</evidence>
<evidence type="ECO:0000256" key="1">
    <source>
        <dbReference type="ARBA" id="ARBA00008779"/>
    </source>
</evidence>